<dbReference type="RefSeq" id="WP_119319367.1">
    <property type="nucleotide sequence ID" value="NZ_AP025739.1"/>
</dbReference>
<gene>
    <name evidence="2" type="ORF">CCAX7_50000</name>
</gene>
<sequence length="208" mass="22470">MKLVILGATGGTGQEIVRQAIERGHDVTAFVRSPEKLAAYGDRITVRKGDLLNSAELAKAIEGHDAVVSGFGPRIPIAKEDAHLLERFAAALTGAMKRTQVKRVVIESTAFLFKDAILPPAHLFGRLFFPGVVADATAMEEIFGKSELDWTIVRPPQLTDTAFTGKYRVRTGYLPFAGFKISRADVANCMVKAAESQASIEKVIGVSN</sequence>
<dbReference type="InterPro" id="IPR036291">
    <property type="entry name" value="NAD(P)-bd_dom_sf"/>
</dbReference>
<dbReference type="PANTHER" id="PTHR43355:SF2">
    <property type="entry name" value="FLAVIN REDUCTASE (NADPH)"/>
    <property type="match status" value="1"/>
</dbReference>
<dbReference type="GO" id="GO:0042602">
    <property type="term" value="F:riboflavin reductase (NADPH) activity"/>
    <property type="evidence" value="ECO:0007669"/>
    <property type="project" value="TreeGrafter"/>
</dbReference>
<feature type="domain" description="NAD(P)-binding" evidence="1">
    <location>
        <begin position="7"/>
        <end position="195"/>
    </location>
</feature>
<dbReference type="CDD" id="cd05244">
    <property type="entry name" value="BVR-B_like_SDR_a"/>
    <property type="match status" value="1"/>
</dbReference>
<dbReference type="PANTHER" id="PTHR43355">
    <property type="entry name" value="FLAVIN REDUCTASE (NADPH)"/>
    <property type="match status" value="1"/>
</dbReference>
<keyword evidence="3" id="KW-1185">Reference proteome</keyword>
<organism evidence="2 3">
    <name type="scientific">Capsulimonas corticalis</name>
    <dbReference type="NCBI Taxonomy" id="2219043"/>
    <lineage>
        <taxon>Bacteria</taxon>
        <taxon>Bacillati</taxon>
        <taxon>Armatimonadota</taxon>
        <taxon>Armatimonadia</taxon>
        <taxon>Capsulimonadales</taxon>
        <taxon>Capsulimonadaceae</taxon>
        <taxon>Capsulimonas</taxon>
    </lineage>
</organism>
<dbReference type="KEGG" id="ccot:CCAX7_50000"/>
<dbReference type="Gene3D" id="3.40.50.720">
    <property type="entry name" value="NAD(P)-binding Rossmann-like Domain"/>
    <property type="match status" value="1"/>
</dbReference>
<dbReference type="OrthoDB" id="9771302at2"/>
<dbReference type="Pfam" id="PF13460">
    <property type="entry name" value="NAD_binding_10"/>
    <property type="match status" value="1"/>
</dbReference>
<dbReference type="InterPro" id="IPR051606">
    <property type="entry name" value="Polyketide_Oxido-like"/>
</dbReference>
<dbReference type="SUPFAM" id="SSF51735">
    <property type="entry name" value="NAD(P)-binding Rossmann-fold domains"/>
    <property type="match status" value="1"/>
</dbReference>
<reference evidence="2 3" key="1">
    <citation type="journal article" date="2019" name="Int. J. Syst. Evol. Microbiol.">
        <title>Capsulimonas corticalis gen. nov., sp. nov., an aerobic capsulated bacterium, of a novel bacterial order, Capsulimonadales ord. nov., of the class Armatimonadia of the phylum Armatimonadetes.</title>
        <authorList>
            <person name="Li J."/>
            <person name="Kudo C."/>
            <person name="Tonouchi A."/>
        </authorList>
    </citation>
    <scope>NUCLEOTIDE SEQUENCE [LARGE SCALE GENOMIC DNA]</scope>
    <source>
        <strain evidence="2 3">AX-7</strain>
    </source>
</reference>
<evidence type="ECO:0000313" key="3">
    <source>
        <dbReference type="Proteomes" id="UP000287394"/>
    </source>
</evidence>
<dbReference type="EMBL" id="AP025739">
    <property type="protein sequence ID" value="BDI32949.1"/>
    <property type="molecule type" value="Genomic_DNA"/>
</dbReference>
<dbReference type="Proteomes" id="UP000287394">
    <property type="component" value="Chromosome"/>
</dbReference>
<accession>A0A402CPV0</accession>
<evidence type="ECO:0000259" key="1">
    <source>
        <dbReference type="Pfam" id="PF13460"/>
    </source>
</evidence>
<proteinExistence type="predicted"/>
<evidence type="ECO:0000313" key="2">
    <source>
        <dbReference type="EMBL" id="BDI32949.1"/>
    </source>
</evidence>
<dbReference type="AlphaFoldDB" id="A0A402CPV0"/>
<dbReference type="GO" id="GO:0004074">
    <property type="term" value="F:biliverdin reductase [NAD(P)H] activity"/>
    <property type="evidence" value="ECO:0007669"/>
    <property type="project" value="TreeGrafter"/>
</dbReference>
<dbReference type="InterPro" id="IPR016040">
    <property type="entry name" value="NAD(P)-bd_dom"/>
</dbReference>
<protein>
    <submittedName>
        <fullName evidence="2">NmrA family transcriptional regulator</fullName>
    </submittedName>
</protein>
<name>A0A402CPV0_9BACT</name>